<sequence>MYVLGHIVAIITLISATAGFPPAGVVNLKASKKESDIVSMLTFNTWLIPVRARFPKFLDPNVHKRGKKIAKHVENLINTYDLDFVTLQEVWSPKDSAIATLINKLGGGRFFARKE</sequence>
<gene>
    <name evidence="2" type="primary">SMPD3_2</name>
    <name evidence="2" type="ORF">FOL47_004326</name>
</gene>
<dbReference type="OrthoDB" id="387657at2759"/>
<protein>
    <submittedName>
        <fullName evidence="2">Sphingomyelin phosphodiesterase 3, neutral membrane (Neutral sphingomyelinase II)</fullName>
    </submittedName>
</protein>
<feature type="signal peptide" evidence="1">
    <location>
        <begin position="1"/>
        <end position="19"/>
    </location>
</feature>
<reference evidence="2 3" key="1">
    <citation type="submission" date="2020-04" db="EMBL/GenBank/DDBJ databases">
        <title>Perkinsus chesapeaki whole genome sequence.</title>
        <authorList>
            <person name="Bogema D.R."/>
        </authorList>
    </citation>
    <scope>NUCLEOTIDE SEQUENCE [LARGE SCALE GENOMIC DNA]</scope>
    <source>
        <strain evidence="2">ATCC PRA-425</strain>
    </source>
</reference>
<proteinExistence type="predicted"/>
<dbReference type="Proteomes" id="UP000591131">
    <property type="component" value="Unassembled WGS sequence"/>
</dbReference>
<organism evidence="2 3">
    <name type="scientific">Perkinsus chesapeaki</name>
    <name type="common">Clam parasite</name>
    <name type="synonym">Perkinsus andrewsi</name>
    <dbReference type="NCBI Taxonomy" id="330153"/>
    <lineage>
        <taxon>Eukaryota</taxon>
        <taxon>Sar</taxon>
        <taxon>Alveolata</taxon>
        <taxon>Perkinsozoa</taxon>
        <taxon>Perkinsea</taxon>
        <taxon>Perkinsida</taxon>
        <taxon>Perkinsidae</taxon>
        <taxon>Perkinsus</taxon>
    </lineage>
</organism>
<keyword evidence="1" id="KW-0732">Signal</keyword>
<accession>A0A7J6KLS7</accession>
<comment type="caution">
    <text evidence="2">The sequence shown here is derived from an EMBL/GenBank/DDBJ whole genome shotgun (WGS) entry which is preliminary data.</text>
</comment>
<name>A0A7J6KLS7_PERCH</name>
<dbReference type="Gene3D" id="3.60.10.10">
    <property type="entry name" value="Endonuclease/exonuclease/phosphatase"/>
    <property type="match status" value="1"/>
</dbReference>
<feature type="non-terminal residue" evidence="2">
    <location>
        <position position="1"/>
    </location>
</feature>
<dbReference type="InterPro" id="IPR036691">
    <property type="entry name" value="Endo/exonu/phosph_ase_sf"/>
</dbReference>
<keyword evidence="3" id="KW-1185">Reference proteome</keyword>
<dbReference type="SUPFAM" id="SSF56219">
    <property type="entry name" value="DNase I-like"/>
    <property type="match status" value="1"/>
</dbReference>
<feature type="chain" id="PRO_5029479158" evidence="1">
    <location>
        <begin position="20"/>
        <end position="115"/>
    </location>
</feature>
<evidence type="ECO:0000256" key="1">
    <source>
        <dbReference type="SAM" id="SignalP"/>
    </source>
</evidence>
<evidence type="ECO:0000313" key="2">
    <source>
        <dbReference type="EMBL" id="KAF4647659.1"/>
    </source>
</evidence>
<dbReference type="AlphaFoldDB" id="A0A7J6KLS7"/>
<evidence type="ECO:0000313" key="3">
    <source>
        <dbReference type="Proteomes" id="UP000591131"/>
    </source>
</evidence>
<dbReference type="EMBL" id="JAAPAO010002463">
    <property type="protein sequence ID" value="KAF4647659.1"/>
    <property type="molecule type" value="Genomic_DNA"/>
</dbReference>